<feature type="domain" description="Myb-like" evidence="6">
    <location>
        <begin position="164"/>
        <end position="208"/>
    </location>
</feature>
<dbReference type="GO" id="GO:0001006">
    <property type="term" value="F:RNA polymerase III type 3 promoter sequence-specific DNA binding"/>
    <property type="evidence" value="ECO:0007669"/>
    <property type="project" value="TreeGrafter"/>
</dbReference>
<evidence type="ECO:0000256" key="2">
    <source>
        <dbReference type="ARBA" id="ARBA00023015"/>
    </source>
</evidence>
<dbReference type="Pfam" id="PF13921">
    <property type="entry name" value="Myb_DNA-bind_6"/>
    <property type="match status" value="1"/>
</dbReference>
<feature type="domain" description="Myb-like" evidence="6">
    <location>
        <begin position="216"/>
        <end position="261"/>
    </location>
</feature>
<dbReference type="GO" id="GO:0019185">
    <property type="term" value="C:snRNA-activating protein complex"/>
    <property type="evidence" value="ECO:0007669"/>
    <property type="project" value="TreeGrafter"/>
</dbReference>
<dbReference type="STRING" id="4781.A0A0P1ABR4"/>
<sequence length="303" mass="34870">MCTKRQRIERLIQRGHLLANVQRGDDTETGMKACMPLSRNSICTPAAPFQPRRSSWTPEEDEKLKKLVHQLGSCNWSEIALAFPSRNRKRCRERFENHLKPSVLASGTWSKEDDLKVLQLLRTLGPKWAEIARKMICRSAESVKNRCLLLARKAVYNKKAPLQRWSATEKEKLRSLVATHGAQNWLFIASQLPGRTDLQCLQQWSRTLNDKIVRGKGTWTQNEDRILVQKVAEFGRKWTAIAAYLPGRLGIQCRERYLNHLDPSIKTTPWTNAEDQILSEAIAKHSTQWVLIAKKLPGRKEED</sequence>
<organism evidence="8 9">
    <name type="scientific">Plasmopara halstedii</name>
    <name type="common">Downy mildew of sunflower</name>
    <dbReference type="NCBI Taxonomy" id="4781"/>
    <lineage>
        <taxon>Eukaryota</taxon>
        <taxon>Sar</taxon>
        <taxon>Stramenopiles</taxon>
        <taxon>Oomycota</taxon>
        <taxon>Peronosporomycetes</taxon>
        <taxon>Peronosporales</taxon>
        <taxon>Peronosporaceae</taxon>
        <taxon>Plasmopara</taxon>
    </lineage>
</organism>
<dbReference type="OrthoDB" id="2143914at2759"/>
<dbReference type="PROSITE" id="PS50090">
    <property type="entry name" value="MYB_LIKE"/>
    <property type="match status" value="5"/>
</dbReference>
<dbReference type="GeneID" id="36403257"/>
<feature type="domain" description="HTH myb-type" evidence="7">
    <location>
        <begin position="211"/>
        <end position="265"/>
    </location>
</feature>
<evidence type="ECO:0000256" key="5">
    <source>
        <dbReference type="ARBA" id="ARBA00023242"/>
    </source>
</evidence>
<dbReference type="CDD" id="cd00167">
    <property type="entry name" value="SANT"/>
    <property type="match status" value="5"/>
</dbReference>
<evidence type="ECO:0000259" key="7">
    <source>
        <dbReference type="PROSITE" id="PS51294"/>
    </source>
</evidence>
<dbReference type="EMBL" id="CCYD01000321">
    <property type="protein sequence ID" value="CEG38108.1"/>
    <property type="molecule type" value="Genomic_DNA"/>
</dbReference>
<feature type="domain" description="Myb-like" evidence="6">
    <location>
        <begin position="262"/>
        <end position="303"/>
    </location>
</feature>
<feature type="domain" description="HTH myb-type" evidence="7">
    <location>
        <begin position="266"/>
        <end position="303"/>
    </location>
</feature>
<evidence type="ECO:0000313" key="8">
    <source>
        <dbReference type="EMBL" id="CEG38108.1"/>
    </source>
</evidence>
<dbReference type="InterPro" id="IPR051575">
    <property type="entry name" value="Myb-like_DNA-bd"/>
</dbReference>
<feature type="domain" description="Myb-like" evidence="6">
    <location>
        <begin position="52"/>
        <end position="99"/>
    </location>
</feature>
<dbReference type="RefSeq" id="XP_024574477.1">
    <property type="nucleotide sequence ID" value="XM_024723508.1"/>
</dbReference>
<feature type="domain" description="HTH myb-type" evidence="7">
    <location>
        <begin position="52"/>
        <end position="103"/>
    </location>
</feature>
<evidence type="ECO:0000256" key="1">
    <source>
        <dbReference type="ARBA" id="ARBA00022737"/>
    </source>
</evidence>
<evidence type="ECO:0000259" key="6">
    <source>
        <dbReference type="PROSITE" id="PS50090"/>
    </source>
</evidence>
<proteinExistence type="predicted"/>
<dbReference type="OMA" id="WLFIASQ"/>
<dbReference type="GO" id="GO:0000978">
    <property type="term" value="F:RNA polymerase II cis-regulatory region sequence-specific DNA binding"/>
    <property type="evidence" value="ECO:0007669"/>
    <property type="project" value="TreeGrafter"/>
</dbReference>
<dbReference type="SUPFAM" id="SSF46689">
    <property type="entry name" value="Homeodomain-like"/>
    <property type="match status" value="3"/>
</dbReference>
<keyword evidence="1" id="KW-0677">Repeat</keyword>
<feature type="domain" description="HTH myb-type" evidence="7">
    <location>
        <begin position="107"/>
        <end position="155"/>
    </location>
</feature>
<dbReference type="PROSITE" id="PS51294">
    <property type="entry name" value="HTH_MYB"/>
    <property type="match status" value="5"/>
</dbReference>
<dbReference type="SMART" id="SM00717">
    <property type="entry name" value="SANT"/>
    <property type="match status" value="5"/>
</dbReference>
<dbReference type="InterPro" id="IPR017930">
    <property type="entry name" value="Myb_dom"/>
</dbReference>
<evidence type="ECO:0000313" key="9">
    <source>
        <dbReference type="Proteomes" id="UP000054928"/>
    </source>
</evidence>
<dbReference type="PANTHER" id="PTHR46621:SF1">
    <property type="entry name" value="SNRNA-ACTIVATING PROTEIN COMPLEX SUBUNIT 4"/>
    <property type="match status" value="1"/>
</dbReference>
<keyword evidence="5" id="KW-0539">Nucleus</keyword>
<dbReference type="Gene3D" id="1.10.10.60">
    <property type="entry name" value="Homeodomain-like"/>
    <property type="match status" value="5"/>
</dbReference>
<dbReference type="GO" id="GO:0042795">
    <property type="term" value="P:snRNA transcription by RNA polymerase II"/>
    <property type="evidence" value="ECO:0007669"/>
    <property type="project" value="TreeGrafter"/>
</dbReference>
<dbReference type="InterPro" id="IPR001005">
    <property type="entry name" value="SANT/Myb"/>
</dbReference>
<name>A0A0P1ABR4_PLAHL</name>
<keyword evidence="4" id="KW-0804">Transcription</keyword>
<dbReference type="GO" id="GO:0042796">
    <property type="term" value="P:snRNA transcription by RNA polymerase III"/>
    <property type="evidence" value="ECO:0007669"/>
    <property type="project" value="TreeGrafter"/>
</dbReference>
<feature type="domain" description="HTH myb-type" evidence="7">
    <location>
        <begin position="163"/>
        <end position="209"/>
    </location>
</feature>
<feature type="domain" description="Myb-like" evidence="6">
    <location>
        <begin position="107"/>
        <end position="146"/>
    </location>
</feature>
<dbReference type="InterPro" id="IPR009057">
    <property type="entry name" value="Homeodomain-like_sf"/>
</dbReference>
<accession>A0A0P1ABR4</accession>
<reference evidence="9" key="1">
    <citation type="submission" date="2014-09" db="EMBL/GenBank/DDBJ databases">
        <authorList>
            <person name="Sharma Rahul"/>
            <person name="Thines Marco"/>
        </authorList>
    </citation>
    <scope>NUCLEOTIDE SEQUENCE [LARGE SCALE GENOMIC DNA]</scope>
</reference>
<protein>
    <submittedName>
        <fullName evidence="8">Myb-like dna-binding</fullName>
    </submittedName>
</protein>
<keyword evidence="3 8" id="KW-0238">DNA-binding</keyword>
<dbReference type="PANTHER" id="PTHR46621">
    <property type="entry name" value="SNRNA-ACTIVATING PROTEIN COMPLEX SUBUNIT 4"/>
    <property type="match status" value="1"/>
</dbReference>
<keyword evidence="2" id="KW-0805">Transcription regulation</keyword>
<keyword evidence="9" id="KW-1185">Reference proteome</keyword>
<dbReference type="Proteomes" id="UP000054928">
    <property type="component" value="Unassembled WGS sequence"/>
</dbReference>
<dbReference type="AlphaFoldDB" id="A0A0P1ABR4"/>
<evidence type="ECO:0000256" key="4">
    <source>
        <dbReference type="ARBA" id="ARBA00023163"/>
    </source>
</evidence>
<evidence type="ECO:0000256" key="3">
    <source>
        <dbReference type="ARBA" id="ARBA00023125"/>
    </source>
</evidence>
<dbReference type="FunFam" id="1.10.10.60:FF:000010">
    <property type="entry name" value="Transcriptional activator Myb isoform A"/>
    <property type="match status" value="1"/>
</dbReference>
<dbReference type="Pfam" id="PF00249">
    <property type="entry name" value="Myb_DNA-binding"/>
    <property type="match status" value="3"/>
</dbReference>